<dbReference type="InterPro" id="IPR002543">
    <property type="entry name" value="FtsK_dom"/>
</dbReference>
<dbReference type="PANTHER" id="PTHR22683:SF1">
    <property type="entry name" value="TYPE VII SECRETION SYSTEM PROTEIN ESSC"/>
    <property type="match status" value="1"/>
</dbReference>
<proteinExistence type="predicted"/>
<dbReference type="Pfam" id="PF01580">
    <property type="entry name" value="FtsK_SpoIIIE"/>
    <property type="match status" value="1"/>
</dbReference>
<name>A0ABT9XD80_9BACL</name>
<dbReference type="SUPFAM" id="SSF52540">
    <property type="entry name" value="P-loop containing nucleoside triphosphate hydrolases"/>
    <property type="match status" value="1"/>
</dbReference>
<dbReference type="InterPro" id="IPR050206">
    <property type="entry name" value="FtsK/SpoIIIE/SftA"/>
</dbReference>
<dbReference type="Proteomes" id="UP001232973">
    <property type="component" value="Unassembled WGS sequence"/>
</dbReference>
<evidence type="ECO:0000256" key="1">
    <source>
        <dbReference type="ARBA" id="ARBA00022741"/>
    </source>
</evidence>
<evidence type="ECO:0000256" key="3">
    <source>
        <dbReference type="PROSITE-ProRule" id="PRU00289"/>
    </source>
</evidence>
<gene>
    <name evidence="5" type="ORF">J2S03_000060</name>
</gene>
<feature type="domain" description="FtsK" evidence="4">
    <location>
        <begin position="1"/>
        <end position="174"/>
    </location>
</feature>
<dbReference type="PROSITE" id="PS50901">
    <property type="entry name" value="FTSK"/>
    <property type="match status" value="1"/>
</dbReference>
<reference evidence="5 6" key="1">
    <citation type="submission" date="2023-07" db="EMBL/GenBank/DDBJ databases">
        <title>Genomic Encyclopedia of Type Strains, Phase IV (KMG-IV): sequencing the most valuable type-strain genomes for metagenomic binning, comparative biology and taxonomic classification.</title>
        <authorList>
            <person name="Goeker M."/>
        </authorList>
    </citation>
    <scope>NUCLEOTIDE SEQUENCE [LARGE SCALE GENOMIC DNA]</scope>
    <source>
        <strain evidence="5 6">DSM 4006</strain>
    </source>
</reference>
<dbReference type="RefSeq" id="WP_274455671.1">
    <property type="nucleotide sequence ID" value="NZ_CP067097.1"/>
</dbReference>
<evidence type="ECO:0000259" key="4">
    <source>
        <dbReference type="PROSITE" id="PS50901"/>
    </source>
</evidence>
<dbReference type="InterPro" id="IPR027417">
    <property type="entry name" value="P-loop_NTPase"/>
</dbReference>
<keyword evidence="2 3" id="KW-0067">ATP-binding</keyword>
<comment type="caution">
    <text evidence="5">The sequence shown here is derived from an EMBL/GenBank/DDBJ whole genome shotgun (WGS) entry which is preliminary data.</text>
</comment>
<dbReference type="PANTHER" id="PTHR22683">
    <property type="entry name" value="SPORULATION PROTEIN RELATED"/>
    <property type="match status" value="1"/>
</dbReference>
<sequence>MLIAGPTRGGKTVLLKSIITTLLLSHSATDIELIGVDMKPQSLAFRKFGPVWTSLVDRPEAFVDVIQDAIFELEKRADKLAKAGCESVQEYEETTGHRFPRRFIIVDEYGRSFGSPCEDEIATGMMQLTAMGAGLGIHVILATQRPDAEIINGKIRANLESVVCFRVANGVQSRVILGHEGAETLPKIRGRAIYSAGDETVLQVPYISDKTLQRLLSSRRPARGKHGNGEWKTIQARSLRVGEDL</sequence>
<accession>A0ABT9XD80</accession>
<protein>
    <submittedName>
        <fullName evidence="5">DNA segregation ATPase FtsK/SpoIIIE-like protein</fullName>
    </submittedName>
</protein>
<evidence type="ECO:0000313" key="5">
    <source>
        <dbReference type="EMBL" id="MDQ0188256.1"/>
    </source>
</evidence>
<keyword evidence="6" id="KW-1185">Reference proteome</keyword>
<evidence type="ECO:0000313" key="6">
    <source>
        <dbReference type="Proteomes" id="UP001232973"/>
    </source>
</evidence>
<dbReference type="EMBL" id="JAUSTP010000001">
    <property type="protein sequence ID" value="MDQ0188256.1"/>
    <property type="molecule type" value="Genomic_DNA"/>
</dbReference>
<evidence type="ECO:0000256" key="2">
    <source>
        <dbReference type="ARBA" id="ARBA00022840"/>
    </source>
</evidence>
<keyword evidence="1 3" id="KW-0547">Nucleotide-binding</keyword>
<dbReference type="Gene3D" id="3.40.50.300">
    <property type="entry name" value="P-loop containing nucleotide triphosphate hydrolases"/>
    <property type="match status" value="1"/>
</dbReference>
<organism evidence="5 6">
    <name type="scientific">Alicyclobacillus cycloheptanicus</name>
    <dbReference type="NCBI Taxonomy" id="1457"/>
    <lineage>
        <taxon>Bacteria</taxon>
        <taxon>Bacillati</taxon>
        <taxon>Bacillota</taxon>
        <taxon>Bacilli</taxon>
        <taxon>Bacillales</taxon>
        <taxon>Alicyclobacillaceae</taxon>
        <taxon>Alicyclobacillus</taxon>
    </lineage>
</organism>
<feature type="binding site" evidence="3">
    <location>
        <begin position="5"/>
        <end position="12"/>
    </location>
    <ligand>
        <name>ATP</name>
        <dbReference type="ChEBI" id="CHEBI:30616"/>
    </ligand>
</feature>